<organism evidence="5 6">
    <name type="scientific">Botryobasidium botryosum (strain FD-172 SS1)</name>
    <dbReference type="NCBI Taxonomy" id="930990"/>
    <lineage>
        <taxon>Eukaryota</taxon>
        <taxon>Fungi</taxon>
        <taxon>Dikarya</taxon>
        <taxon>Basidiomycota</taxon>
        <taxon>Agaricomycotina</taxon>
        <taxon>Agaricomycetes</taxon>
        <taxon>Cantharellales</taxon>
        <taxon>Botryobasidiaceae</taxon>
        <taxon>Botryobasidium</taxon>
    </lineage>
</organism>
<name>A0A067M4M5_BOTB1</name>
<gene>
    <name evidence="5" type="ORF">BOTBODRAFT_181501</name>
</gene>
<dbReference type="OrthoDB" id="2340858at2759"/>
<dbReference type="EMBL" id="KL198132">
    <property type="protein sequence ID" value="KDQ06536.1"/>
    <property type="molecule type" value="Genomic_DNA"/>
</dbReference>
<dbReference type="GO" id="GO:0005576">
    <property type="term" value="C:extracellular region"/>
    <property type="evidence" value="ECO:0007669"/>
    <property type="project" value="UniProtKB-SubCell"/>
</dbReference>
<keyword evidence="3" id="KW-0964">Secreted</keyword>
<dbReference type="Pfam" id="PF20147">
    <property type="entry name" value="Crinkler"/>
    <property type="match status" value="1"/>
</dbReference>
<dbReference type="AlphaFoldDB" id="A0A067M4M5"/>
<evidence type="ECO:0000313" key="5">
    <source>
        <dbReference type="EMBL" id="KDQ06536.1"/>
    </source>
</evidence>
<dbReference type="Proteomes" id="UP000027195">
    <property type="component" value="Unassembled WGS sequence"/>
</dbReference>
<evidence type="ECO:0000256" key="1">
    <source>
        <dbReference type="ARBA" id="ARBA00004340"/>
    </source>
</evidence>
<dbReference type="GO" id="GO:0043657">
    <property type="term" value="C:host cell"/>
    <property type="evidence" value="ECO:0007669"/>
    <property type="project" value="UniProtKB-SubCell"/>
</dbReference>
<comment type="subcellular location">
    <subcellularLocation>
        <location evidence="1">Host cell</location>
    </subcellularLocation>
    <subcellularLocation>
        <location evidence="2">Secreted</location>
    </subcellularLocation>
</comment>
<accession>A0A067M4M5</accession>
<proteinExistence type="predicted"/>
<dbReference type="InParanoid" id="A0A067M4M5"/>
<dbReference type="HOGENOM" id="CLU_016500_1_0_1"/>
<feature type="domain" description="Crinkler effector protein N-terminal" evidence="4">
    <location>
        <begin position="10"/>
        <end position="92"/>
    </location>
</feature>
<evidence type="ECO:0000259" key="4">
    <source>
        <dbReference type="Pfam" id="PF20147"/>
    </source>
</evidence>
<keyword evidence="6" id="KW-1185">Reference proteome</keyword>
<dbReference type="InterPro" id="IPR045379">
    <property type="entry name" value="Crinkler_N"/>
</dbReference>
<reference evidence="6" key="1">
    <citation type="journal article" date="2014" name="Proc. Natl. Acad. Sci. U.S.A.">
        <title>Extensive sampling of basidiomycete genomes demonstrates inadequacy of the white-rot/brown-rot paradigm for wood decay fungi.</title>
        <authorList>
            <person name="Riley R."/>
            <person name="Salamov A.A."/>
            <person name="Brown D.W."/>
            <person name="Nagy L.G."/>
            <person name="Floudas D."/>
            <person name="Held B.W."/>
            <person name="Levasseur A."/>
            <person name="Lombard V."/>
            <person name="Morin E."/>
            <person name="Otillar R."/>
            <person name="Lindquist E.A."/>
            <person name="Sun H."/>
            <person name="LaButti K.M."/>
            <person name="Schmutz J."/>
            <person name="Jabbour D."/>
            <person name="Luo H."/>
            <person name="Baker S.E."/>
            <person name="Pisabarro A.G."/>
            <person name="Walton J.D."/>
            <person name="Blanchette R.A."/>
            <person name="Henrissat B."/>
            <person name="Martin F."/>
            <person name="Cullen D."/>
            <person name="Hibbett D.S."/>
            <person name="Grigoriev I.V."/>
        </authorList>
    </citation>
    <scope>NUCLEOTIDE SEQUENCE [LARGE SCALE GENOMIC DNA]</scope>
    <source>
        <strain evidence="6">FD-172 SS1</strain>
    </source>
</reference>
<evidence type="ECO:0000313" key="6">
    <source>
        <dbReference type="Proteomes" id="UP000027195"/>
    </source>
</evidence>
<evidence type="ECO:0000256" key="2">
    <source>
        <dbReference type="ARBA" id="ARBA00004613"/>
    </source>
</evidence>
<protein>
    <recommendedName>
        <fullName evidence="4">Crinkler effector protein N-terminal domain-containing protein</fullName>
    </recommendedName>
</protein>
<evidence type="ECO:0000256" key="3">
    <source>
        <dbReference type="ARBA" id="ARBA00022525"/>
    </source>
</evidence>
<sequence length="534" mass="60053">MDDTPREREIWCSVVGHSDISAAIRIRASNRDEVQDLKEKICEKGKERFDGLDASHLVLWKLLAPTSEDFAPPSDDGKLSEIAVELDPAAEVSILSFSDKGVQIIVQKRPLVRVKGTQGKQPPHHIYGPPPYHIYYEPPPKHIYGPPDAKFAQLYDLFWGVPTPSCYITIDPPIPDLSEPQATAQGNPYTAIRLDQPLFPFGGSRLLVTHIYRTFLDLLEKQDKIWQNLKSPEPFRSASHATIISGQPGIGKQVFLSYVLVSRLQRQLDTVYCDDPGYAHVFTKGGVEKVYLTPYTRIRELDTDSKCCALVNLGVDLERPPSQFKSQIRRGRLVVATPPNPEHTRFAKEHPAQTYWMPTWGWRDLYCSSLLCTMKEDLSTVDTAHYESLKDAYTKLSGVPQHCFRALSPSGPDALRQQIHEIERAIDAIDNINDLPRFVSSMQGYLPFRATDSHTLVRVEPAVDTGGGDLEWAYARRASVVMSEFVGGLVLERMRMRRYDSEKVRIGGSVALGPRAIATSSTSLERPRVGWYPL</sequence>